<organism evidence="1 2">
    <name type="scientific">Kribbella lupini</name>
    <dbReference type="NCBI Taxonomy" id="291602"/>
    <lineage>
        <taxon>Bacteria</taxon>
        <taxon>Bacillati</taxon>
        <taxon>Actinomycetota</taxon>
        <taxon>Actinomycetes</taxon>
        <taxon>Propionibacteriales</taxon>
        <taxon>Kribbellaceae</taxon>
        <taxon>Kribbella</taxon>
    </lineage>
</organism>
<proteinExistence type="predicted"/>
<accession>A0ABN2A0V8</accession>
<keyword evidence="2" id="KW-1185">Reference proteome</keyword>
<dbReference type="EMBL" id="BAAANC010000001">
    <property type="protein sequence ID" value="GAA1508702.1"/>
    <property type="molecule type" value="Genomic_DNA"/>
</dbReference>
<comment type="caution">
    <text evidence="1">The sequence shown here is derived from an EMBL/GenBank/DDBJ whole genome shotgun (WGS) entry which is preliminary data.</text>
</comment>
<name>A0ABN2A0V8_9ACTN</name>
<reference evidence="1 2" key="1">
    <citation type="journal article" date="2019" name="Int. J. Syst. Evol. Microbiol.">
        <title>The Global Catalogue of Microorganisms (GCM) 10K type strain sequencing project: providing services to taxonomists for standard genome sequencing and annotation.</title>
        <authorList>
            <consortium name="The Broad Institute Genomics Platform"/>
            <consortium name="The Broad Institute Genome Sequencing Center for Infectious Disease"/>
            <person name="Wu L."/>
            <person name="Ma J."/>
        </authorList>
    </citation>
    <scope>NUCLEOTIDE SEQUENCE [LARGE SCALE GENOMIC DNA]</scope>
    <source>
        <strain evidence="1 2">JCM 14303</strain>
    </source>
</reference>
<dbReference type="Proteomes" id="UP001500363">
    <property type="component" value="Unassembled WGS sequence"/>
</dbReference>
<evidence type="ECO:0000313" key="2">
    <source>
        <dbReference type="Proteomes" id="UP001500363"/>
    </source>
</evidence>
<evidence type="ECO:0000313" key="1">
    <source>
        <dbReference type="EMBL" id="GAA1508702.1"/>
    </source>
</evidence>
<sequence length="82" mass="8890">MKITKYASGSTISRYSCQCRRKLRPAAARRVGRRRTVATAWGTTDAGGAGFTSIVELTPESLSWSCTCCDGLRTARSGTDIR</sequence>
<gene>
    <name evidence="1" type="ORF">GCM10009741_01780</name>
</gene>
<protein>
    <submittedName>
        <fullName evidence="1">Uncharacterized protein</fullName>
    </submittedName>
</protein>